<name>A0A4U8YUN1_METTU</name>
<accession>A0A4U8YUN1</accession>
<protein>
    <submittedName>
        <fullName evidence="4">Putative transmembrane protein</fullName>
    </submittedName>
</protein>
<feature type="transmembrane region" description="Helical" evidence="1">
    <location>
        <begin position="329"/>
        <end position="352"/>
    </location>
</feature>
<organism evidence="4 5">
    <name type="scientific">Methylocella tundrae</name>
    <dbReference type="NCBI Taxonomy" id="227605"/>
    <lineage>
        <taxon>Bacteria</taxon>
        <taxon>Pseudomonadati</taxon>
        <taxon>Pseudomonadota</taxon>
        <taxon>Alphaproteobacteria</taxon>
        <taxon>Hyphomicrobiales</taxon>
        <taxon>Beijerinckiaceae</taxon>
        <taxon>Methylocella</taxon>
    </lineage>
</organism>
<feature type="transmembrane region" description="Helical" evidence="1">
    <location>
        <begin position="300"/>
        <end position="322"/>
    </location>
</feature>
<feature type="transmembrane region" description="Helical" evidence="1">
    <location>
        <begin position="173"/>
        <end position="190"/>
    </location>
</feature>
<dbReference type="OrthoDB" id="9813718at2"/>
<proteinExistence type="predicted"/>
<dbReference type="PANTHER" id="PTHR39084:SF1">
    <property type="entry name" value="DUF4010 DOMAIN-CONTAINING PROTEIN"/>
    <property type="match status" value="1"/>
</dbReference>
<evidence type="ECO:0000313" key="5">
    <source>
        <dbReference type="Proteomes" id="UP000294360"/>
    </source>
</evidence>
<dbReference type="EMBL" id="LR536450">
    <property type="protein sequence ID" value="VFU07519.1"/>
    <property type="molecule type" value="Genomic_DNA"/>
</dbReference>
<feature type="transmembrane region" description="Helical" evidence="1">
    <location>
        <begin position="45"/>
        <end position="78"/>
    </location>
</feature>
<dbReference type="Pfam" id="PF02308">
    <property type="entry name" value="MgtC"/>
    <property type="match status" value="1"/>
</dbReference>
<dbReference type="RefSeq" id="WP_134486756.1">
    <property type="nucleotide sequence ID" value="NZ_CP139089.1"/>
</dbReference>
<dbReference type="AlphaFoldDB" id="A0A4U8YUN1"/>
<feature type="transmembrane region" description="Helical" evidence="1">
    <location>
        <begin position="391"/>
        <end position="410"/>
    </location>
</feature>
<feature type="transmembrane region" description="Helical" evidence="1">
    <location>
        <begin position="98"/>
        <end position="122"/>
    </location>
</feature>
<keyword evidence="1" id="KW-1133">Transmembrane helix</keyword>
<dbReference type="InterPro" id="IPR049177">
    <property type="entry name" value="MgtC_SapB_SrpB_YhiD_N"/>
</dbReference>
<feature type="transmembrane region" description="Helical" evidence="1">
    <location>
        <begin position="202"/>
        <end position="222"/>
    </location>
</feature>
<feature type="transmembrane region" description="Helical" evidence="1">
    <location>
        <begin position="143"/>
        <end position="161"/>
    </location>
</feature>
<evidence type="ECO:0000259" key="3">
    <source>
        <dbReference type="Pfam" id="PF13194"/>
    </source>
</evidence>
<feature type="transmembrane region" description="Helical" evidence="1">
    <location>
        <begin position="234"/>
        <end position="255"/>
    </location>
</feature>
<evidence type="ECO:0000259" key="2">
    <source>
        <dbReference type="Pfam" id="PF02308"/>
    </source>
</evidence>
<keyword evidence="1 4" id="KW-0812">Transmembrane</keyword>
<dbReference type="Proteomes" id="UP000294360">
    <property type="component" value="Chromosome"/>
</dbReference>
<evidence type="ECO:0000256" key="1">
    <source>
        <dbReference type="SAM" id="Phobius"/>
    </source>
</evidence>
<feature type="transmembrane region" description="Helical" evidence="1">
    <location>
        <begin position="6"/>
        <end position="24"/>
    </location>
</feature>
<feature type="transmembrane region" description="Helical" evidence="1">
    <location>
        <begin position="364"/>
        <end position="384"/>
    </location>
</feature>
<gene>
    <name evidence="4" type="ORF">MTUNDRAET4_0626</name>
</gene>
<keyword evidence="1" id="KW-0472">Membrane</keyword>
<feature type="domain" description="MgtC/SapB/SrpB/YhiD N-terminal" evidence="2">
    <location>
        <begin position="12"/>
        <end position="129"/>
    </location>
</feature>
<feature type="transmembrane region" description="Helical" evidence="1">
    <location>
        <begin position="262"/>
        <end position="280"/>
    </location>
</feature>
<dbReference type="Pfam" id="PF13194">
    <property type="entry name" value="DUF4010"/>
    <property type="match status" value="1"/>
</dbReference>
<dbReference type="PANTHER" id="PTHR39084">
    <property type="entry name" value="MEMBRANE PROTEIN-RELATED"/>
    <property type="match status" value="1"/>
</dbReference>
<dbReference type="KEGG" id="mtun:MTUNDRAET4_0626"/>
<dbReference type="InterPro" id="IPR025105">
    <property type="entry name" value="DUF4010"/>
</dbReference>
<sequence>MLWLPPPLSGFAVAVALGLLIGIERERSKGAGPSRGPAGIRTFTVTALLGAVAFHIGGLLLLAIVTGCVASLVAVSYLRTPVGDPGLTTEVALAFMPLLGALAVTDEALAATVGVVIAILLAAKAPIHSFATTILSRTEVNDMLVFAAATLVVFPQLPNRYMGPFESLNPRSIWLLVILVLAVGALGHIAQRALGARFGLPLAGLASGFASSAAAIGAMAGIAAKDPALMRPAAAGAVLSTVATFTVMGAVVAAVSLPTLRALAPALIAGGCAAVIYGAIFTMRALHDGEAQNHEPAAAFSIKAAVLLAATMSVMLVTAAGLRNWLGETGILIGVVAAGLVDSQSAAISVASLAAAGKLAPADAALPIVLAMTSNTASKIVLALTLGTRPFAERVVPGLVFAIVATWAGLLA</sequence>
<reference evidence="4 5" key="1">
    <citation type="submission" date="2019-03" db="EMBL/GenBank/DDBJ databases">
        <authorList>
            <person name="Kox A.R. M."/>
        </authorList>
    </citation>
    <scope>NUCLEOTIDE SEQUENCE [LARGE SCALE GENOMIC DNA]</scope>
    <source>
        <strain evidence="4">MTUNDRAET4 annotated genome</strain>
    </source>
</reference>
<feature type="domain" description="DUF4010" evidence="3">
    <location>
        <begin position="178"/>
        <end position="387"/>
    </location>
</feature>
<evidence type="ECO:0000313" key="4">
    <source>
        <dbReference type="EMBL" id="VFU07519.1"/>
    </source>
</evidence>